<organism evidence="2 3">
    <name type="scientific">Paspalum notatum var. saurae</name>
    <dbReference type="NCBI Taxonomy" id="547442"/>
    <lineage>
        <taxon>Eukaryota</taxon>
        <taxon>Viridiplantae</taxon>
        <taxon>Streptophyta</taxon>
        <taxon>Embryophyta</taxon>
        <taxon>Tracheophyta</taxon>
        <taxon>Spermatophyta</taxon>
        <taxon>Magnoliopsida</taxon>
        <taxon>Liliopsida</taxon>
        <taxon>Poales</taxon>
        <taxon>Poaceae</taxon>
        <taxon>PACMAD clade</taxon>
        <taxon>Panicoideae</taxon>
        <taxon>Andropogonodae</taxon>
        <taxon>Paspaleae</taxon>
        <taxon>Paspalinae</taxon>
        <taxon>Paspalum</taxon>
    </lineage>
</organism>
<feature type="compositionally biased region" description="Polar residues" evidence="1">
    <location>
        <begin position="103"/>
        <end position="128"/>
    </location>
</feature>
<evidence type="ECO:0000313" key="3">
    <source>
        <dbReference type="Proteomes" id="UP001341281"/>
    </source>
</evidence>
<reference evidence="2 3" key="1">
    <citation type="submission" date="2024-02" db="EMBL/GenBank/DDBJ databases">
        <title>High-quality chromosome-scale genome assembly of Pensacola bahiagrass (Paspalum notatum Flugge var. saurae).</title>
        <authorList>
            <person name="Vega J.M."/>
            <person name="Podio M."/>
            <person name="Orjuela J."/>
            <person name="Siena L.A."/>
            <person name="Pessino S.C."/>
            <person name="Combes M.C."/>
            <person name="Mariac C."/>
            <person name="Albertini E."/>
            <person name="Pupilli F."/>
            <person name="Ortiz J.P.A."/>
            <person name="Leblanc O."/>
        </authorList>
    </citation>
    <scope>NUCLEOTIDE SEQUENCE [LARGE SCALE GENOMIC DNA]</scope>
    <source>
        <strain evidence="2">R1</strain>
        <tissue evidence="2">Leaf</tissue>
    </source>
</reference>
<keyword evidence="3" id="KW-1185">Reference proteome</keyword>
<gene>
    <name evidence="2" type="ORF">U9M48_035309</name>
</gene>
<protein>
    <submittedName>
        <fullName evidence="2">Uncharacterized protein</fullName>
    </submittedName>
</protein>
<dbReference type="Proteomes" id="UP001341281">
    <property type="component" value="Chromosome 08"/>
</dbReference>
<sequence length="162" mass="17678">MDIDLEKDDHEMGEDNSGQDGSTHNLNELGKSSQAPIAPATNGNRGMGKQAASLPPRDTSEMLQGDNPFDMPLVSQTTMHGGMDVDLTSSWPTPEVGKVLVNNPLSPSKNIRNNSTASPKQPSQLPSRSSKRTVLFKGTHWLRLWAKLQQSEERTQIIVEGC</sequence>
<proteinExistence type="predicted"/>
<evidence type="ECO:0000313" key="2">
    <source>
        <dbReference type="EMBL" id="WVZ88840.1"/>
    </source>
</evidence>
<dbReference type="AlphaFoldDB" id="A0AAQ3X898"/>
<evidence type="ECO:0000256" key="1">
    <source>
        <dbReference type="SAM" id="MobiDB-lite"/>
    </source>
</evidence>
<dbReference type="EMBL" id="CP144752">
    <property type="protein sequence ID" value="WVZ88840.1"/>
    <property type="molecule type" value="Genomic_DNA"/>
</dbReference>
<feature type="compositionally biased region" description="Acidic residues" evidence="1">
    <location>
        <begin position="1"/>
        <end position="14"/>
    </location>
</feature>
<feature type="region of interest" description="Disordered" evidence="1">
    <location>
        <begin position="1"/>
        <end position="131"/>
    </location>
</feature>
<name>A0AAQ3X898_PASNO</name>
<feature type="compositionally biased region" description="Polar residues" evidence="1">
    <location>
        <begin position="16"/>
        <end position="35"/>
    </location>
</feature>
<accession>A0AAQ3X898</accession>